<dbReference type="AlphaFoldDB" id="A0A6U2LXT6"/>
<dbReference type="EMBL" id="HBGY01004049">
    <property type="protein sequence ID" value="CAD9560276.1"/>
    <property type="molecule type" value="Transcribed_RNA"/>
</dbReference>
<dbReference type="EMBL" id="HBGY01004050">
    <property type="protein sequence ID" value="CAD9560278.1"/>
    <property type="molecule type" value="Transcribed_RNA"/>
</dbReference>
<gene>
    <name evidence="1" type="ORF">LDAN0321_LOCUS2471</name>
    <name evidence="2" type="ORF">LDAN0321_LOCUS2472</name>
</gene>
<protein>
    <submittedName>
        <fullName evidence="1">Uncharacterized protein</fullName>
    </submittedName>
</protein>
<evidence type="ECO:0000313" key="2">
    <source>
        <dbReference type="EMBL" id="CAD9560278.1"/>
    </source>
</evidence>
<proteinExistence type="predicted"/>
<name>A0A6U2LXT6_9STRA</name>
<sequence>MTAASDLAAAEFAELHAKAHLQACIQIYNNAHLVYLKACEHEQRLLPHVTAACKGTNVMKEHSMSSQFPPAPLKFGSDTTCNAQTQTCLWGSSSSSSGTCSSVQELAAQKKSRHESKASGDLLTGPGMYYVNDPSMTVVRPVDVDATTRTRTQDWTTKDYATTALSPYDYFWREVEQLSAEDPNNPVILWQIVQESSSSSSSSSSSRSTSSQQRGQAKFIVMHRRKFLEQPLDGLTGASAETYAKNACTFPQSGTEPASPIHYRTDVKGWIDDVPGTYEYVGHDGHGEKSKRCYVNVKQVGKHPNATLMWRNRAGISWKLTPKAFPMLATGHDCPYFKEGYISCPIVRDFHGDVLYLVGPFGEQYMRVGD</sequence>
<evidence type="ECO:0000313" key="1">
    <source>
        <dbReference type="EMBL" id="CAD9560276.1"/>
    </source>
</evidence>
<organism evidence="1">
    <name type="scientific">Leptocylindrus danicus</name>
    <dbReference type="NCBI Taxonomy" id="163516"/>
    <lineage>
        <taxon>Eukaryota</taxon>
        <taxon>Sar</taxon>
        <taxon>Stramenopiles</taxon>
        <taxon>Ochrophyta</taxon>
        <taxon>Bacillariophyta</taxon>
        <taxon>Coscinodiscophyceae</taxon>
        <taxon>Chaetocerotophycidae</taxon>
        <taxon>Leptocylindrales</taxon>
        <taxon>Leptocylindraceae</taxon>
        <taxon>Leptocylindrus</taxon>
    </lineage>
</organism>
<reference evidence="1" key="1">
    <citation type="submission" date="2021-01" db="EMBL/GenBank/DDBJ databases">
        <authorList>
            <person name="Corre E."/>
            <person name="Pelletier E."/>
            <person name="Niang G."/>
            <person name="Scheremetjew M."/>
            <person name="Finn R."/>
            <person name="Kale V."/>
            <person name="Holt S."/>
            <person name="Cochrane G."/>
            <person name="Meng A."/>
            <person name="Brown T."/>
            <person name="Cohen L."/>
        </authorList>
    </citation>
    <scope>NUCLEOTIDE SEQUENCE</scope>
    <source>
        <strain evidence="1">B650</strain>
    </source>
</reference>
<accession>A0A6U2LXT6</accession>